<dbReference type="Proteomes" id="UP000224563">
    <property type="component" value="Unassembled WGS sequence"/>
</dbReference>
<gene>
    <name evidence="13" type="ORF">CSX02_06340</name>
</gene>
<dbReference type="InterPro" id="IPR050351">
    <property type="entry name" value="BphY/WalK/GraS-like"/>
</dbReference>
<evidence type="ECO:0000313" key="13">
    <source>
        <dbReference type="EMBL" id="PHU37700.1"/>
    </source>
</evidence>
<proteinExistence type="predicted"/>
<evidence type="ECO:0000256" key="1">
    <source>
        <dbReference type="ARBA" id="ARBA00000085"/>
    </source>
</evidence>
<reference evidence="13 14" key="1">
    <citation type="submission" date="2017-10" db="EMBL/GenBank/DDBJ databases">
        <title>Resolving the taxonomy of Roseburia spp., Eubacterium rectale and Agathobacter spp. through phylogenomic analysis.</title>
        <authorList>
            <person name="Sheridan P.O."/>
            <person name="Walker A.W."/>
            <person name="Duncan S.H."/>
            <person name="Scott K.P."/>
            <person name="Toole P.W.O."/>
            <person name="Luis P."/>
            <person name="Flint H.J."/>
        </authorList>
    </citation>
    <scope>NUCLEOTIDE SEQUENCE [LARGE SCALE GENOMIC DNA]</scope>
    <source>
        <strain evidence="13 14">JK623</strain>
    </source>
</reference>
<reference evidence="13 14" key="2">
    <citation type="submission" date="2017-10" db="EMBL/GenBank/DDBJ databases">
        <authorList>
            <person name="Banno H."/>
            <person name="Chua N.-H."/>
        </authorList>
    </citation>
    <scope>NUCLEOTIDE SEQUENCE [LARGE SCALE GENOMIC DNA]</scope>
    <source>
        <strain evidence="13 14">JK623</strain>
    </source>
</reference>
<accession>A0A2G3E3H6</accession>
<evidence type="ECO:0000256" key="2">
    <source>
        <dbReference type="ARBA" id="ARBA00004651"/>
    </source>
</evidence>
<protein>
    <recommendedName>
        <fullName evidence="3">histidine kinase</fullName>
        <ecNumber evidence="3">2.7.13.3</ecNumber>
    </recommendedName>
</protein>
<dbReference type="PANTHER" id="PTHR45453">
    <property type="entry name" value="PHOSPHATE REGULON SENSOR PROTEIN PHOR"/>
    <property type="match status" value="1"/>
</dbReference>
<dbReference type="Pfam" id="PF02518">
    <property type="entry name" value="HATPase_c"/>
    <property type="match status" value="1"/>
</dbReference>
<evidence type="ECO:0000313" key="14">
    <source>
        <dbReference type="Proteomes" id="UP000224563"/>
    </source>
</evidence>
<keyword evidence="7" id="KW-0418">Kinase</keyword>
<comment type="catalytic activity">
    <reaction evidence="1">
        <text>ATP + protein L-histidine = ADP + protein N-phospho-L-histidine.</text>
        <dbReference type="EC" id="2.7.13.3"/>
    </reaction>
</comment>
<evidence type="ECO:0000256" key="6">
    <source>
        <dbReference type="ARBA" id="ARBA00022692"/>
    </source>
</evidence>
<dbReference type="RefSeq" id="WP_099386036.1">
    <property type="nucleotide sequence ID" value="NZ_JANSWH010000067.1"/>
</dbReference>
<comment type="subcellular location">
    <subcellularLocation>
        <location evidence="2">Cell membrane</location>
        <topology evidence="2">Multi-pass membrane protein</topology>
    </subcellularLocation>
</comment>
<comment type="caution">
    <text evidence="13">The sequence shown here is derived from an EMBL/GenBank/DDBJ whole genome shotgun (WGS) entry which is preliminary data.</text>
</comment>
<dbReference type="EMBL" id="PDYG01000031">
    <property type="protein sequence ID" value="PHU37700.1"/>
    <property type="molecule type" value="Genomic_DNA"/>
</dbReference>
<evidence type="ECO:0000256" key="5">
    <source>
        <dbReference type="ARBA" id="ARBA00022679"/>
    </source>
</evidence>
<keyword evidence="4" id="KW-1003">Cell membrane</keyword>
<keyword evidence="8 11" id="KW-1133">Transmembrane helix</keyword>
<feature type="domain" description="Histidine kinase" evidence="12">
    <location>
        <begin position="126"/>
        <end position="332"/>
    </location>
</feature>
<organism evidence="13 14">
    <name type="scientific">Agathobacter ruminis</name>
    <dbReference type="NCBI Taxonomy" id="1712665"/>
    <lineage>
        <taxon>Bacteria</taxon>
        <taxon>Bacillati</taxon>
        <taxon>Bacillota</taxon>
        <taxon>Clostridia</taxon>
        <taxon>Lachnospirales</taxon>
        <taxon>Lachnospiraceae</taxon>
        <taxon>Agathobacter</taxon>
    </lineage>
</organism>
<dbReference type="GO" id="GO:0005886">
    <property type="term" value="C:plasma membrane"/>
    <property type="evidence" value="ECO:0007669"/>
    <property type="project" value="UniProtKB-SubCell"/>
</dbReference>
<evidence type="ECO:0000259" key="12">
    <source>
        <dbReference type="PROSITE" id="PS50109"/>
    </source>
</evidence>
<evidence type="ECO:0000256" key="7">
    <source>
        <dbReference type="ARBA" id="ARBA00022777"/>
    </source>
</evidence>
<dbReference type="SMART" id="SM00387">
    <property type="entry name" value="HATPase_c"/>
    <property type="match status" value="1"/>
</dbReference>
<evidence type="ECO:0000256" key="9">
    <source>
        <dbReference type="ARBA" id="ARBA00023012"/>
    </source>
</evidence>
<dbReference type="InterPro" id="IPR003594">
    <property type="entry name" value="HATPase_dom"/>
</dbReference>
<dbReference type="GO" id="GO:0005524">
    <property type="term" value="F:ATP binding"/>
    <property type="evidence" value="ECO:0007669"/>
    <property type="project" value="UniProtKB-KW"/>
</dbReference>
<keyword evidence="6 11" id="KW-0812">Transmembrane</keyword>
<sequence>MRWNLFLRDRMPRYVTEILALALAYVFLKAFRVQTQLMMALVIIFLIANVIEEVWEYQRKKKFYDVLEQAVRELDCKYLLPEMLSKPDFYEGRLVYEALADTNKSMYEHVAECERTTREFREYIELWVHEAKIPVAGLLLMCHNKANEDDALLAEICRVDDAIENVLYYSRSENAQKDYCIKSVALNRIFSNVAVKYRRMLQLAGASLEAEHLDHMILTDAKWMEYILGQLMSNSLKYRDSKRPLSIRVWAEASDDRICLCFRDNGIGIGQSDLPRIFDKTFTGANGRKGSKSTGMGLYIVKNLCSRLGHAISAESEEGAYTQIRITFAKNDYAMLQNCNVR</sequence>
<dbReference type="PANTHER" id="PTHR45453:SF2">
    <property type="entry name" value="HISTIDINE KINASE"/>
    <property type="match status" value="1"/>
</dbReference>
<dbReference type="PROSITE" id="PS50109">
    <property type="entry name" value="HIS_KIN"/>
    <property type="match status" value="1"/>
</dbReference>
<dbReference type="Gene3D" id="3.30.565.10">
    <property type="entry name" value="Histidine kinase-like ATPase, C-terminal domain"/>
    <property type="match status" value="1"/>
</dbReference>
<evidence type="ECO:0000256" key="3">
    <source>
        <dbReference type="ARBA" id="ARBA00012438"/>
    </source>
</evidence>
<keyword evidence="10 11" id="KW-0472">Membrane</keyword>
<keyword evidence="13" id="KW-0547">Nucleotide-binding</keyword>
<keyword evidence="13" id="KW-0067">ATP-binding</keyword>
<evidence type="ECO:0000256" key="10">
    <source>
        <dbReference type="ARBA" id="ARBA00023136"/>
    </source>
</evidence>
<keyword evidence="9" id="KW-0902">Two-component regulatory system</keyword>
<evidence type="ECO:0000256" key="8">
    <source>
        <dbReference type="ARBA" id="ARBA00022989"/>
    </source>
</evidence>
<name>A0A2G3E3H6_9FIRM</name>
<feature type="transmembrane region" description="Helical" evidence="11">
    <location>
        <begin position="12"/>
        <end position="31"/>
    </location>
</feature>
<dbReference type="InterPro" id="IPR005467">
    <property type="entry name" value="His_kinase_dom"/>
</dbReference>
<keyword evidence="14" id="KW-1185">Reference proteome</keyword>
<evidence type="ECO:0000256" key="4">
    <source>
        <dbReference type="ARBA" id="ARBA00022475"/>
    </source>
</evidence>
<dbReference type="GO" id="GO:0016036">
    <property type="term" value="P:cellular response to phosphate starvation"/>
    <property type="evidence" value="ECO:0007669"/>
    <property type="project" value="TreeGrafter"/>
</dbReference>
<dbReference type="SUPFAM" id="SSF55874">
    <property type="entry name" value="ATPase domain of HSP90 chaperone/DNA topoisomerase II/histidine kinase"/>
    <property type="match status" value="1"/>
</dbReference>
<dbReference type="GO" id="GO:0000155">
    <property type="term" value="F:phosphorelay sensor kinase activity"/>
    <property type="evidence" value="ECO:0007669"/>
    <property type="project" value="TreeGrafter"/>
</dbReference>
<dbReference type="GO" id="GO:0004721">
    <property type="term" value="F:phosphoprotein phosphatase activity"/>
    <property type="evidence" value="ECO:0007669"/>
    <property type="project" value="TreeGrafter"/>
</dbReference>
<dbReference type="EC" id="2.7.13.3" evidence="3"/>
<evidence type="ECO:0000256" key="11">
    <source>
        <dbReference type="SAM" id="Phobius"/>
    </source>
</evidence>
<keyword evidence="5" id="KW-0808">Transferase</keyword>
<dbReference type="AlphaFoldDB" id="A0A2G3E3H6"/>
<dbReference type="InterPro" id="IPR036890">
    <property type="entry name" value="HATPase_C_sf"/>
</dbReference>